<dbReference type="AlphaFoldDB" id="A0AAN9F3I4"/>
<name>A0AAN9F3I4_CROPI</name>
<protein>
    <submittedName>
        <fullName evidence="1">Uncharacterized protein</fullName>
    </submittedName>
</protein>
<accession>A0AAN9F3I4</accession>
<dbReference type="Proteomes" id="UP001372338">
    <property type="component" value="Unassembled WGS sequence"/>
</dbReference>
<keyword evidence="2" id="KW-1185">Reference proteome</keyword>
<evidence type="ECO:0000313" key="1">
    <source>
        <dbReference type="EMBL" id="KAK7266595.1"/>
    </source>
</evidence>
<comment type="caution">
    <text evidence="1">The sequence shown here is derived from an EMBL/GenBank/DDBJ whole genome shotgun (WGS) entry which is preliminary data.</text>
</comment>
<dbReference type="EMBL" id="JAYWIO010000004">
    <property type="protein sequence ID" value="KAK7266595.1"/>
    <property type="molecule type" value="Genomic_DNA"/>
</dbReference>
<evidence type="ECO:0000313" key="2">
    <source>
        <dbReference type="Proteomes" id="UP001372338"/>
    </source>
</evidence>
<proteinExistence type="predicted"/>
<organism evidence="1 2">
    <name type="scientific">Crotalaria pallida</name>
    <name type="common">Smooth rattlebox</name>
    <name type="synonym">Crotalaria striata</name>
    <dbReference type="NCBI Taxonomy" id="3830"/>
    <lineage>
        <taxon>Eukaryota</taxon>
        <taxon>Viridiplantae</taxon>
        <taxon>Streptophyta</taxon>
        <taxon>Embryophyta</taxon>
        <taxon>Tracheophyta</taxon>
        <taxon>Spermatophyta</taxon>
        <taxon>Magnoliopsida</taxon>
        <taxon>eudicotyledons</taxon>
        <taxon>Gunneridae</taxon>
        <taxon>Pentapetalae</taxon>
        <taxon>rosids</taxon>
        <taxon>fabids</taxon>
        <taxon>Fabales</taxon>
        <taxon>Fabaceae</taxon>
        <taxon>Papilionoideae</taxon>
        <taxon>50 kb inversion clade</taxon>
        <taxon>genistoids sensu lato</taxon>
        <taxon>core genistoids</taxon>
        <taxon>Crotalarieae</taxon>
        <taxon>Crotalaria</taxon>
    </lineage>
</organism>
<sequence>MHVICSLDHMKLIEKEMANVMMNKGREFNKTVLKFFPPKESLLLKLFNPIACYQIKVEMVVLRSNQSFISIAN</sequence>
<gene>
    <name evidence="1" type="ORF">RIF29_19244</name>
</gene>
<reference evidence="1 2" key="1">
    <citation type="submission" date="2024-01" db="EMBL/GenBank/DDBJ databases">
        <title>The genomes of 5 underutilized Papilionoideae crops provide insights into root nodulation and disease resistanc.</title>
        <authorList>
            <person name="Yuan L."/>
        </authorList>
    </citation>
    <scope>NUCLEOTIDE SEQUENCE [LARGE SCALE GENOMIC DNA]</scope>
    <source>
        <strain evidence="1">ZHUSHIDOU_FW_LH</strain>
        <tissue evidence="1">Leaf</tissue>
    </source>
</reference>